<dbReference type="Pfam" id="PF01934">
    <property type="entry name" value="HepT-like"/>
    <property type="match status" value="1"/>
</dbReference>
<keyword evidence="3" id="KW-0378">Hydrolase</keyword>
<gene>
    <name evidence="5" type="ORF">HMJ28_06640</name>
</gene>
<dbReference type="AlphaFoldDB" id="A0A7Y3V7C1"/>
<dbReference type="EMBL" id="JABFIF010000010">
    <property type="protein sequence ID" value="NOH16062.1"/>
    <property type="molecule type" value="Genomic_DNA"/>
</dbReference>
<evidence type="ECO:0000256" key="4">
    <source>
        <dbReference type="ARBA" id="ARBA00024207"/>
    </source>
</evidence>
<evidence type="ECO:0000313" key="6">
    <source>
        <dbReference type="Proteomes" id="UP000528432"/>
    </source>
</evidence>
<dbReference type="Proteomes" id="UP000528432">
    <property type="component" value="Unassembled WGS sequence"/>
</dbReference>
<comment type="caution">
    <text evidence="5">The sequence shown here is derived from an EMBL/GenBank/DDBJ whole genome shotgun (WGS) entry which is preliminary data.</text>
</comment>
<name>A0A7Y3V7C1_CLOCO</name>
<dbReference type="GO" id="GO:0110001">
    <property type="term" value="C:toxin-antitoxin complex"/>
    <property type="evidence" value="ECO:0007669"/>
    <property type="project" value="InterPro"/>
</dbReference>
<dbReference type="GO" id="GO:0004540">
    <property type="term" value="F:RNA nuclease activity"/>
    <property type="evidence" value="ECO:0007669"/>
    <property type="project" value="InterPro"/>
</dbReference>
<evidence type="ECO:0000313" key="5">
    <source>
        <dbReference type="EMBL" id="NOH16062.1"/>
    </source>
</evidence>
<evidence type="ECO:0000256" key="1">
    <source>
        <dbReference type="ARBA" id="ARBA00022649"/>
    </source>
</evidence>
<sequence length="145" mass="17097">MTRNVLETINSKIKELQKNLILLKSVSLNINKDNLKEDMIKYWGIERGIQICIECVIDISNVIISTLDIEKPDTYKECILVLGNEDIIPQRFAKQISNMVSFRNILVHDYMKIDEEIIINVLKNNLDDFAKFMNYINQWIKEKNY</sequence>
<dbReference type="InterPro" id="IPR052379">
    <property type="entry name" value="Type_VII_TA_RNase"/>
</dbReference>
<proteinExistence type="inferred from homology"/>
<keyword evidence="2" id="KW-0540">Nuclease</keyword>
<keyword evidence="1" id="KW-1277">Toxin-antitoxin system</keyword>
<organism evidence="5 6">
    <name type="scientific">Clostridium cochlearium</name>
    <dbReference type="NCBI Taxonomy" id="1494"/>
    <lineage>
        <taxon>Bacteria</taxon>
        <taxon>Bacillati</taxon>
        <taxon>Bacillota</taxon>
        <taxon>Clostridia</taxon>
        <taxon>Eubacteriales</taxon>
        <taxon>Clostridiaceae</taxon>
        <taxon>Clostridium</taxon>
    </lineage>
</organism>
<dbReference type="PANTHER" id="PTHR33397:SF5">
    <property type="entry name" value="RNASE YUTE-RELATED"/>
    <property type="match status" value="1"/>
</dbReference>
<evidence type="ECO:0000256" key="3">
    <source>
        <dbReference type="ARBA" id="ARBA00022801"/>
    </source>
</evidence>
<dbReference type="InterPro" id="IPR037038">
    <property type="entry name" value="HepT-like_sf"/>
</dbReference>
<dbReference type="RefSeq" id="WP_171303348.1">
    <property type="nucleotide sequence ID" value="NZ_CP173238.1"/>
</dbReference>
<dbReference type="Gene3D" id="1.20.120.580">
    <property type="entry name" value="bsu32300-like"/>
    <property type="match status" value="1"/>
</dbReference>
<dbReference type="InterPro" id="IPR008201">
    <property type="entry name" value="HepT-like"/>
</dbReference>
<dbReference type="NCBIfam" id="NF047751">
    <property type="entry name" value="HepT_toxin"/>
    <property type="match status" value="1"/>
</dbReference>
<reference evidence="5 6" key="1">
    <citation type="submission" date="2020-05" db="EMBL/GenBank/DDBJ databases">
        <title>Draft genome sequence of Clostridium cochlearium strain AGROS13 isolated from a sheep dairy farm in New Zealand.</title>
        <authorList>
            <person name="Gupta T.B."/>
            <person name="Jauregui R."/>
            <person name="Risson A.N."/>
            <person name="Brightwell G."/>
            <person name="Maclean P."/>
        </authorList>
    </citation>
    <scope>NUCLEOTIDE SEQUENCE [LARGE SCALE GENOMIC DNA]</scope>
    <source>
        <strain evidence="5 6">AGROS13</strain>
    </source>
</reference>
<dbReference type="GO" id="GO:0016787">
    <property type="term" value="F:hydrolase activity"/>
    <property type="evidence" value="ECO:0007669"/>
    <property type="project" value="UniProtKB-KW"/>
</dbReference>
<evidence type="ECO:0000256" key="2">
    <source>
        <dbReference type="ARBA" id="ARBA00022722"/>
    </source>
</evidence>
<protein>
    <submittedName>
        <fullName evidence="5">DUF86 domain-containing protein</fullName>
    </submittedName>
</protein>
<accession>A0A7Y3V7C1</accession>
<dbReference type="PANTHER" id="PTHR33397">
    <property type="entry name" value="UPF0331 PROTEIN YUTE"/>
    <property type="match status" value="1"/>
</dbReference>
<comment type="similarity">
    <text evidence="4">Belongs to the HepT RNase toxin family.</text>
</comment>